<gene>
    <name evidence="2" type="ORF">K458DRAFT_82783</name>
</gene>
<feature type="compositionally biased region" description="Low complexity" evidence="1">
    <location>
        <begin position="139"/>
        <end position="153"/>
    </location>
</feature>
<protein>
    <submittedName>
        <fullName evidence="2">Uncharacterized protein</fullName>
    </submittedName>
</protein>
<dbReference type="Proteomes" id="UP000799291">
    <property type="component" value="Unassembled WGS sequence"/>
</dbReference>
<dbReference type="AlphaFoldDB" id="A0A6G1ISM6"/>
<dbReference type="EMBL" id="MU005592">
    <property type="protein sequence ID" value="KAF2681257.1"/>
    <property type="molecule type" value="Genomic_DNA"/>
</dbReference>
<evidence type="ECO:0000313" key="2">
    <source>
        <dbReference type="EMBL" id="KAF2681257.1"/>
    </source>
</evidence>
<proteinExistence type="predicted"/>
<accession>A0A6G1ISM6</accession>
<evidence type="ECO:0000256" key="1">
    <source>
        <dbReference type="SAM" id="MobiDB-lite"/>
    </source>
</evidence>
<sequence length="170" mass="19019">MCLDNLSCLFVCSRLSIARPRSNQGTPIGSCDHALRPVIASVALTSKPSPILHEGQPTIYLSDSFVRHIDKRKHPFPRPRKCRSQHYPRYICALILFRLHPMRRLPLCNLNRGIRPSTQTATASSPPSMPHFQFAEGCTPTSPSAISSPLSSTKTQPQDPRRRATTYLCK</sequence>
<feature type="region of interest" description="Disordered" evidence="1">
    <location>
        <begin position="118"/>
        <end position="170"/>
    </location>
</feature>
<reference evidence="2" key="1">
    <citation type="journal article" date="2020" name="Stud. Mycol.">
        <title>101 Dothideomycetes genomes: a test case for predicting lifestyles and emergence of pathogens.</title>
        <authorList>
            <person name="Haridas S."/>
            <person name="Albert R."/>
            <person name="Binder M."/>
            <person name="Bloem J."/>
            <person name="Labutti K."/>
            <person name="Salamov A."/>
            <person name="Andreopoulos B."/>
            <person name="Baker S."/>
            <person name="Barry K."/>
            <person name="Bills G."/>
            <person name="Bluhm B."/>
            <person name="Cannon C."/>
            <person name="Castanera R."/>
            <person name="Culley D."/>
            <person name="Daum C."/>
            <person name="Ezra D."/>
            <person name="Gonzalez J."/>
            <person name="Henrissat B."/>
            <person name="Kuo A."/>
            <person name="Liang C."/>
            <person name="Lipzen A."/>
            <person name="Lutzoni F."/>
            <person name="Magnuson J."/>
            <person name="Mondo S."/>
            <person name="Nolan M."/>
            <person name="Ohm R."/>
            <person name="Pangilinan J."/>
            <person name="Park H.-J."/>
            <person name="Ramirez L."/>
            <person name="Alfaro M."/>
            <person name="Sun H."/>
            <person name="Tritt A."/>
            <person name="Yoshinaga Y."/>
            <person name="Zwiers L.-H."/>
            <person name="Turgeon B."/>
            <person name="Goodwin S."/>
            <person name="Spatafora J."/>
            <person name="Crous P."/>
            <person name="Grigoriev I."/>
        </authorList>
    </citation>
    <scope>NUCLEOTIDE SEQUENCE</scope>
    <source>
        <strain evidence="2">CBS 122367</strain>
    </source>
</reference>
<keyword evidence="3" id="KW-1185">Reference proteome</keyword>
<evidence type="ECO:0000313" key="3">
    <source>
        <dbReference type="Proteomes" id="UP000799291"/>
    </source>
</evidence>
<name>A0A6G1ISM6_9PLEO</name>
<organism evidence="2 3">
    <name type="scientific">Lentithecium fluviatile CBS 122367</name>
    <dbReference type="NCBI Taxonomy" id="1168545"/>
    <lineage>
        <taxon>Eukaryota</taxon>
        <taxon>Fungi</taxon>
        <taxon>Dikarya</taxon>
        <taxon>Ascomycota</taxon>
        <taxon>Pezizomycotina</taxon>
        <taxon>Dothideomycetes</taxon>
        <taxon>Pleosporomycetidae</taxon>
        <taxon>Pleosporales</taxon>
        <taxon>Massarineae</taxon>
        <taxon>Lentitheciaceae</taxon>
        <taxon>Lentithecium</taxon>
    </lineage>
</organism>